<protein>
    <submittedName>
        <fullName evidence="6">Outer membrane protein assembly factor BamD</fullName>
    </submittedName>
</protein>
<reference evidence="7" key="2">
    <citation type="submission" date="2021-02" db="EMBL/GenBank/DDBJ databases">
        <title>Sulfurospirillum tamanensis sp. nov.</title>
        <authorList>
            <person name="Merkel A.Y."/>
        </authorList>
    </citation>
    <scope>NUCLEOTIDE SEQUENCE [LARGE SCALE GENOMIC DNA]</scope>
    <source>
        <strain evidence="7">T05b</strain>
    </source>
</reference>
<dbReference type="EMBL" id="JAFHKK010000004">
    <property type="protein sequence ID" value="MBN2963807.1"/>
    <property type="molecule type" value="Genomic_DNA"/>
</dbReference>
<evidence type="ECO:0000256" key="1">
    <source>
        <dbReference type="ARBA" id="ARBA00022729"/>
    </source>
</evidence>
<dbReference type="Proteomes" id="UP000703590">
    <property type="component" value="Unassembled WGS sequence"/>
</dbReference>
<reference evidence="6 7" key="1">
    <citation type="submission" date="2021-02" db="EMBL/GenBank/DDBJ databases">
        <title>Sulfurospirillum tamanensis sp. nov.</title>
        <authorList>
            <person name="Frolova A."/>
            <person name="Merkel A."/>
            <person name="Slobodkin A."/>
        </authorList>
    </citation>
    <scope>NUCLEOTIDE SEQUENCE [LARGE SCALE GENOMIC DNA]</scope>
    <source>
        <strain evidence="6 7">T05b</strain>
    </source>
</reference>
<dbReference type="InterPro" id="IPR011990">
    <property type="entry name" value="TPR-like_helical_dom_sf"/>
</dbReference>
<dbReference type="InterPro" id="IPR017689">
    <property type="entry name" value="BamD"/>
</dbReference>
<evidence type="ECO:0000256" key="4">
    <source>
        <dbReference type="SAM" id="SignalP"/>
    </source>
</evidence>
<proteinExistence type="predicted"/>
<dbReference type="NCBIfam" id="TIGR03302">
    <property type="entry name" value="OM_YfiO"/>
    <property type="match status" value="1"/>
</dbReference>
<comment type="caution">
    <text evidence="6">The sequence shown here is derived from an EMBL/GenBank/DDBJ whole genome shotgun (WGS) entry which is preliminary data.</text>
</comment>
<dbReference type="RefSeq" id="WP_205458272.1">
    <property type="nucleotide sequence ID" value="NZ_JAFHKK010000004.1"/>
</dbReference>
<evidence type="ECO:0000313" key="7">
    <source>
        <dbReference type="Proteomes" id="UP000703590"/>
    </source>
</evidence>
<accession>A0ABS2WQ42</accession>
<dbReference type="Pfam" id="PF13525">
    <property type="entry name" value="YfiO"/>
    <property type="match status" value="1"/>
</dbReference>
<evidence type="ECO:0000256" key="2">
    <source>
        <dbReference type="ARBA" id="ARBA00023136"/>
    </source>
</evidence>
<sequence>MRHLRFFASSLLVASLLAGCASKQEELFNQPAAFWYEQIIKDIKDRDLEAADLHYTSMASEHIASPLLEQAMLVLAHAHIEDEQYLLANFYLDEYIKRYGNPTKVEYARFLKIKANFASFAYPNRNQQLLLDTIEETKEFVRRYPNSAYRPMVETILTKMELGEYYLKQEIASLYKRTGKDDSAAIYEEKLQTSPLKDANMIKPTLPWYRALFE</sequence>
<feature type="chain" id="PRO_5045952711" evidence="4">
    <location>
        <begin position="24"/>
        <end position="214"/>
    </location>
</feature>
<keyword evidence="3" id="KW-0998">Cell outer membrane</keyword>
<name>A0ABS2WQ42_9BACT</name>
<dbReference type="InterPro" id="IPR039565">
    <property type="entry name" value="BamD-like"/>
</dbReference>
<gene>
    <name evidence="6" type="primary">bamD</name>
    <name evidence="6" type="ORF">JWV37_03350</name>
</gene>
<evidence type="ECO:0000256" key="3">
    <source>
        <dbReference type="ARBA" id="ARBA00023237"/>
    </source>
</evidence>
<organism evidence="6 7">
    <name type="scientific">Sulfurospirillum tamanense</name>
    <dbReference type="NCBI Taxonomy" id="2813362"/>
    <lineage>
        <taxon>Bacteria</taxon>
        <taxon>Pseudomonadati</taxon>
        <taxon>Campylobacterota</taxon>
        <taxon>Epsilonproteobacteria</taxon>
        <taxon>Campylobacterales</taxon>
        <taxon>Sulfurospirillaceae</taxon>
        <taxon>Sulfurospirillum</taxon>
    </lineage>
</organism>
<feature type="domain" description="Outer membrane lipoprotein BamD-like" evidence="5">
    <location>
        <begin position="34"/>
        <end position="161"/>
    </location>
</feature>
<dbReference type="PROSITE" id="PS51257">
    <property type="entry name" value="PROKAR_LIPOPROTEIN"/>
    <property type="match status" value="1"/>
</dbReference>
<keyword evidence="7" id="KW-1185">Reference proteome</keyword>
<keyword evidence="2" id="KW-0472">Membrane</keyword>
<evidence type="ECO:0000259" key="5">
    <source>
        <dbReference type="Pfam" id="PF13525"/>
    </source>
</evidence>
<evidence type="ECO:0000313" key="6">
    <source>
        <dbReference type="EMBL" id="MBN2963807.1"/>
    </source>
</evidence>
<dbReference type="Gene3D" id="1.25.40.10">
    <property type="entry name" value="Tetratricopeptide repeat domain"/>
    <property type="match status" value="1"/>
</dbReference>
<feature type="signal peptide" evidence="4">
    <location>
        <begin position="1"/>
        <end position="23"/>
    </location>
</feature>
<reference evidence="6 7" key="3">
    <citation type="submission" date="2021-02" db="EMBL/GenBank/DDBJ databases">
        <authorList>
            <person name="Merkel A.Y."/>
        </authorList>
    </citation>
    <scope>NUCLEOTIDE SEQUENCE [LARGE SCALE GENOMIC DNA]</scope>
    <source>
        <strain evidence="6 7">T05b</strain>
    </source>
</reference>
<keyword evidence="1 4" id="KW-0732">Signal</keyword>